<protein>
    <submittedName>
        <fullName evidence="2">Uncharacterized protein</fullName>
    </submittedName>
</protein>
<dbReference type="EMBL" id="GGMR01016961">
    <property type="protein sequence ID" value="MBY29580.1"/>
    <property type="molecule type" value="Transcribed_RNA"/>
</dbReference>
<name>A0A2S2PJF0_SCHGA</name>
<evidence type="ECO:0000313" key="2">
    <source>
        <dbReference type="EMBL" id="MBY29580.1"/>
    </source>
</evidence>
<evidence type="ECO:0000256" key="1">
    <source>
        <dbReference type="SAM" id="MobiDB-lite"/>
    </source>
</evidence>
<proteinExistence type="predicted"/>
<organism evidence="2">
    <name type="scientific">Schizaphis graminum</name>
    <name type="common">Green bug aphid</name>
    <dbReference type="NCBI Taxonomy" id="13262"/>
    <lineage>
        <taxon>Eukaryota</taxon>
        <taxon>Metazoa</taxon>
        <taxon>Ecdysozoa</taxon>
        <taxon>Arthropoda</taxon>
        <taxon>Hexapoda</taxon>
        <taxon>Insecta</taxon>
        <taxon>Pterygota</taxon>
        <taxon>Neoptera</taxon>
        <taxon>Paraneoptera</taxon>
        <taxon>Hemiptera</taxon>
        <taxon>Sternorrhyncha</taxon>
        <taxon>Aphidomorpha</taxon>
        <taxon>Aphidoidea</taxon>
        <taxon>Aphididae</taxon>
        <taxon>Aphidini</taxon>
        <taxon>Schizaphis</taxon>
    </lineage>
</organism>
<gene>
    <name evidence="2" type="ORF">g.82636</name>
</gene>
<dbReference type="AlphaFoldDB" id="A0A2S2PJF0"/>
<feature type="region of interest" description="Disordered" evidence="1">
    <location>
        <begin position="318"/>
        <end position="340"/>
    </location>
</feature>
<accession>A0A2S2PJF0</accession>
<reference evidence="2" key="1">
    <citation type="submission" date="2018-04" db="EMBL/GenBank/DDBJ databases">
        <title>Transcriptome of Schizaphis graminum biotype I.</title>
        <authorList>
            <person name="Scully E.D."/>
            <person name="Geib S.M."/>
            <person name="Palmer N.A."/>
            <person name="Koch K."/>
            <person name="Bradshaw J."/>
            <person name="Heng-Moss T."/>
            <person name="Sarath G."/>
        </authorList>
    </citation>
    <scope>NUCLEOTIDE SEQUENCE</scope>
</reference>
<sequence>MSNCEDCLVCNTIAEIDLHNDISKLLEEVEQWDKIDSKYNSNQYKKINKFECLVCFFKTHEFNNWKCHIMSLSHMTNCHKMENLYSYVCQYRKCKLLLYGPQKTLIKHNMDTHSFNGDVSNISTLMAEVMKRYLAANLKPLYFCSHCRKFAETPIHTDVELLNKALKIPIEYYCRFCRVTFLSNHDMIDYHFLSVEHMTIKCFDELCSKTKINSKQKILLEVLKDTKNSDKIKKKKNTGIKNFSIYNIQTIIPNIMQNIPVSQEYYDIKSEYTQNVELNKSQKNLSIEETTFLSNGQTVKKPLINNNFLEKLNDDVQKSCDKSNENTKSPNHRPDSKHRPQYTNYFKHKINLLKKLRQHEDLIMKTFSYYCDACDFIAVEKYVWDKHNQSEHSGDTSITYCSTCSMFVGENYQEHNNTLEHSIFLKLLQLLKPGEVLKDKTSLIKLVESGSSVINSINLEQKEKIELNSFDCFEESKDNSKNNDFSLLKESRINKDNPMIMENGILLFDKSESSYEQEQDETNTSNATKLIHSEITTSITIPYQENVLEKKMPEKIDLVNVLTDDLNFENKKIGKLDEDQLYGEYVIQRLKNIKDITIKQHVKLEIDNIFYTKMKQMSFQNIK</sequence>